<evidence type="ECO:0000256" key="7">
    <source>
        <dbReference type="ARBA" id="ARBA00023004"/>
    </source>
</evidence>
<dbReference type="EMBL" id="CM001402">
    <property type="protein sequence ID" value="EHO42580.1"/>
    <property type="molecule type" value="Genomic_DNA"/>
</dbReference>
<dbReference type="PANTHER" id="PTHR32552">
    <property type="entry name" value="FERRICHROME IRON RECEPTOR-RELATED"/>
    <property type="match status" value="1"/>
</dbReference>
<dbReference type="InterPro" id="IPR000531">
    <property type="entry name" value="Beta-barrel_TonB"/>
</dbReference>
<dbReference type="SUPFAM" id="SSF49464">
    <property type="entry name" value="Carboxypeptidase regulatory domain-like"/>
    <property type="match status" value="1"/>
</dbReference>
<dbReference type="AlphaFoldDB" id="H1XSN2"/>
<feature type="signal peptide" evidence="13">
    <location>
        <begin position="1"/>
        <end position="20"/>
    </location>
</feature>
<evidence type="ECO:0000313" key="18">
    <source>
        <dbReference type="Proteomes" id="UP000004671"/>
    </source>
</evidence>
<keyword evidence="9 12" id="KW-0798">TonB box</keyword>
<keyword evidence="4" id="KW-0410">Iron transport</keyword>
<dbReference type="Pfam" id="PF13715">
    <property type="entry name" value="CarbopepD_reg_2"/>
    <property type="match status" value="1"/>
</dbReference>
<keyword evidence="7" id="KW-0408">Iron</keyword>
<name>H1XSN2_CALAY</name>
<evidence type="ECO:0000313" key="17">
    <source>
        <dbReference type="EMBL" id="EHO42580.1"/>
    </source>
</evidence>
<dbReference type="PANTHER" id="PTHR32552:SF89">
    <property type="entry name" value="CATECHOLATE SIDEROPHORE RECEPTOR FIU"/>
    <property type="match status" value="1"/>
</dbReference>
<proteinExistence type="inferred from homology"/>
<dbReference type="SUPFAM" id="SSF56935">
    <property type="entry name" value="Porins"/>
    <property type="match status" value="1"/>
</dbReference>
<dbReference type="eggNOG" id="COG1629">
    <property type="taxonomic scope" value="Bacteria"/>
</dbReference>
<feature type="chain" id="PRO_5009695314" evidence="13">
    <location>
        <begin position="21"/>
        <end position="826"/>
    </location>
</feature>
<evidence type="ECO:0000256" key="13">
    <source>
        <dbReference type="SAM" id="SignalP"/>
    </source>
</evidence>
<evidence type="ECO:0000256" key="10">
    <source>
        <dbReference type="ARBA" id="ARBA00023136"/>
    </source>
</evidence>
<keyword evidence="17" id="KW-0675">Receptor</keyword>
<dbReference type="PaxDb" id="880073-Calab_2973"/>
<dbReference type="KEGG" id="caby:Cabys_1843"/>
<evidence type="ECO:0000313" key="16">
    <source>
        <dbReference type="EMBL" id="APF18592.1"/>
    </source>
</evidence>
<dbReference type="InterPro" id="IPR039426">
    <property type="entry name" value="TonB-dep_rcpt-like"/>
</dbReference>
<evidence type="ECO:0000256" key="2">
    <source>
        <dbReference type="ARBA" id="ARBA00022448"/>
    </source>
</evidence>
<dbReference type="Pfam" id="PF07715">
    <property type="entry name" value="Plug"/>
    <property type="match status" value="1"/>
</dbReference>
<dbReference type="GO" id="GO:0015344">
    <property type="term" value="F:siderophore uptake transmembrane transporter activity"/>
    <property type="evidence" value="ECO:0007669"/>
    <property type="project" value="TreeGrafter"/>
</dbReference>
<evidence type="ECO:0000256" key="9">
    <source>
        <dbReference type="ARBA" id="ARBA00023077"/>
    </source>
</evidence>
<evidence type="ECO:0000256" key="5">
    <source>
        <dbReference type="ARBA" id="ARBA00022692"/>
    </source>
</evidence>
<evidence type="ECO:0000256" key="11">
    <source>
        <dbReference type="ARBA" id="ARBA00023237"/>
    </source>
</evidence>
<dbReference type="RefSeq" id="WP_006929937.1">
    <property type="nucleotide sequence ID" value="NZ_CM001402.1"/>
</dbReference>
<keyword evidence="18" id="KW-1185">Reference proteome</keyword>
<keyword evidence="11" id="KW-0998">Cell outer membrane</keyword>
<dbReference type="EMBL" id="CP018099">
    <property type="protein sequence ID" value="APF18592.1"/>
    <property type="molecule type" value="Genomic_DNA"/>
</dbReference>
<keyword evidence="5" id="KW-0812">Transmembrane</keyword>
<evidence type="ECO:0000256" key="4">
    <source>
        <dbReference type="ARBA" id="ARBA00022496"/>
    </source>
</evidence>
<dbReference type="InterPro" id="IPR012910">
    <property type="entry name" value="Plug_dom"/>
</dbReference>
<comment type="similarity">
    <text evidence="12">Belongs to the TonB-dependent receptor family.</text>
</comment>
<dbReference type="Proteomes" id="UP000004671">
    <property type="component" value="Chromosome"/>
</dbReference>
<dbReference type="Gene3D" id="2.170.130.10">
    <property type="entry name" value="TonB-dependent receptor, plug domain"/>
    <property type="match status" value="1"/>
</dbReference>
<dbReference type="Gene3D" id="2.40.170.20">
    <property type="entry name" value="TonB-dependent receptor, beta-barrel domain"/>
    <property type="match status" value="1"/>
</dbReference>
<evidence type="ECO:0000256" key="12">
    <source>
        <dbReference type="RuleBase" id="RU003357"/>
    </source>
</evidence>
<protein>
    <submittedName>
        <fullName evidence="16">Outer membrane receptor protein, mostly Fe transport</fullName>
    </submittedName>
    <submittedName>
        <fullName evidence="17">TonB-dependent receptor plug</fullName>
    </submittedName>
</protein>
<reference evidence="16 19" key="2">
    <citation type="submission" date="2016-11" db="EMBL/GenBank/DDBJ databases">
        <title>Genomic analysis of Caldithrix abyssi and proposal of a novel bacterial phylum Caldithrichaeota.</title>
        <authorList>
            <person name="Kublanov I."/>
            <person name="Sigalova O."/>
            <person name="Gavrilov S."/>
            <person name="Lebedinsky A."/>
            <person name="Ivanova N."/>
            <person name="Daum C."/>
            <person name="Reddy T."/>
            <person name="Klenk H.P."/>
            <person name="Goker M."/>
            <person name="Reva O."/>
            <person name="Miroshnichenko M."/>
            <person name="Kyprides N."/>
            <person name="Woyke T."/>
            <person name="Gelfand M."/>
        </authorList>
    </citation>
    <scope>NUCLEOTIDE SEQUENCE [LARGE SCALE GENOMIC DNA]</scope>
    <source>
        <strain evidence="16 19">LF13</strain>
    </source>
</reference>
<keyword evidence="10 12" id="KW-0472">Membrane</keyword>
<evidence type="ECO:0000256" key="1">
    <source>
        <dbReference type="ARBA" id="ARBA00004571"/>
    </source>
</evidence>
<evidence type="ECO:0000256" key="6">
    <source>
        <dbReference type="ARBA" id="ARBA00022729"/>
    </source>
</evidence>
<evidence type="ECO:0000259" key="14">
    <source>
        <dbReference type="Pfam" id="PF00593"/>
    </source>
</evidence>
<organism evidence="17 18">
    <name type="scientific">Caldithrix abyssi DSM 13497</name>
    <dbReference type="NCBI Taxonomy" id="880073"/>
    <lineage>
        <taxon>Bacteria</taxon>
        <taxon>Pseudomonadati</taxon>
        <taxon>Calditrichota</taxon>
        <taxon>Calditrichia</taxon>
        <taxon>Calditrichales</taxon>
        <taxon>Calditrichaceae</taxon>
        <taxon>Caldithrix</taxon>
    </lineage>
</organism>
<evidence type="ECO:0000256" key="3">
    <source>
        <dbReference type="ARBA" id="ARBA00022452"/>
    </source>
</evidence>
<keyword evidence="6 13" id="KW-0732">Signal</keyword>
<evidence type="ECO:0000256" key="8">
    <source>
        <dbReference type="ARBA" id="ARBA00023065"/>
    </source>
</evidence>
<dbReference type="InterPro" id="IPR008969">
    <property type="entry name" value="CarboxyPept-like_regulatory"/>
</dbReference>
<gene>
    <name evidence="16" type="ORF">Cabys_1843</name>
    <name evidence="17" type="ORF">Calab_2973</name>
</gene>
<dbReference type="InterPro" id="IPR037066">
    <property type="entry name" value="Plug_dom_sf"/>
</dbReference>
<dbReference type="STRING" id="880073.Cabys_1843"/>
<evidence type="ECO:0000259" key="15">
    <source>
        <dbReference type="Pfam" id="PF07715"/>
    </source>
</evidence>
<sequence length="826" mass="89956" precursor="true">MKFFYQFLIILLASATLTNAQGTGKIAGSVTSEKGPMVGVNVYLENTTIGAATDANGMYFIDRVPAGDYTLVASSVGYKTVKIKITVKENETVKQDIKMVEDPLLLDAVVVIGTPGGIGIRKKDASFAINTIDATQINRLSPSSTASLLDAIPGVWSESSGGVAGANIFVRGLPSSGDAPFVTISINGGPTYGVETLSFFEQSSIFRIDETVALTEVTRGGPNAVFSNAEPGMTVNFNLRKGGEKTEGRLKYETSDYYLQRFGGYMSGKIAKNLYYMVGGYVKTSPGIRNTQFNSENGRQLTVQLTKLFKRGALNVFTRLTNDYGQWVLPMALNTGNDLGTFSPLGNATRFRTLQINAQGDSATFDFANGRGWNGSISGLNANFDLGGGWTITDVLTYTSGDANTFGFVPNGNPIPVSALGLATVKTRSGKVLKGTDYVQNYGHWVVLKNIQSITNDLSINKEWKNHNITFGVYQARWTAKDFWTLGNHIPVENIANGDILDGIPADSIAAHGGGGPWNYGLNSAGDARVFAGYLADSWKVMPALRVDIGARYEWIDLEYTLDHGSIPDGIIDKTVSTKGKDYAFTAAVNYDLSPVLGTFVRYSDSYQFPHFDMLREGKYSIDNNGDVEANDFKQYELGLKYDSQLFSLFATGFMNQVYVFDGDVGAKREAALLNTRTIGIELDGVFSVQNFMLRAIATYQKGEITEADVAPEVVGNSIWRQPDWQFRIAPSYNLALGKLNATIYGAIRSVGKRWDSRDNVFQLDGYTKIDAGVIVSTPGNISFQVYIDNLNNSEGLTEGDPRDPMAANGRPIFGRSIRFSVIHDF</sequence>
<evidence type="ECO:0000313" key="19">
    <source>
        <dbReference type="Proteomes" id="UP000183868"/>
    </source>
</evidence>
<feature type="domain" description="TonB-dependent receptor plug" evidence="15">
    <location>
        <begin position="122"/>
        <end position="232"/>
    </location>
</feature>
<reference evidence="17 18" key="1">
    <citation type="submission" date="2011-09" db="EMBL/GenBank/DDBJ databases">
        <title>The permanent draft genome of Caldithrix abyssi DSM 13497.</title>
        <authorList>
            <consortium name="US DOE Joint Genome Institute (JGI-PGF)"/>
            <person name="Lucas S."/>
            <person name="Han J."/>
            <person name="Lapidus A."/>
            <person name="Bruce D."/>
            <person name="Goodwin L."/>
            <person name="Pitluck S."/>
            <person name="Peters L."/>
            <person name="Kyrpides N."/>
            <person name="Mavromatis K."/>
            <person name="Ivanova N."/>
            <person name="Mikhailova N."/>
            <person name="Chertkov O."/>
            <person name="Detter J.C."/>
            <person name="Tapia R."/>
            <person name="Han C."/>
            <person name="Land M."/>
            <person name="Hauser L."/>
            <person name="Markowitz V."/>
            <person name="Cheng J.-F."/>
            <person name="Hugenholtz P."/>
            <person name="Woyke T."/>
            <person name="Wu D."/>
            <person name="Spring S."/>
            <person name="Brambilla E."/>
            <person name="Klenk H.-P."/>
            <person name="Eisen J.A."/>
        </authorList>
    </citation>
    <scope>NUCLEOTIDE SEQUENCE [LARGE SCALE GENOMIC DNA]</scope>
    <source>
        <strain evidence="17 18">DSM 13497</strain>
    </source>
</reference>
<keyword evidence="2" id="KW-0813">Transport</keyword>
<dbReference type="eggNOG" id="COG4771">
    <property type="taxonomic scope" value="Bacteria"/>
</dbReference>
<feature type="domain" description="TonB-dependent receptor-like beta-barrel" evidence="14">
    <location>
        <begin position="315"/>
        <end position="791"/>
    </location>
</feature>
<dbReference type="Gene3D" id="2.60.40.1120">
    <property type="entry name" value="Carboxypeptidase-like, regulatory domain"/>
    <property type="match status" value="1"/>
</dbReference>
<dbReference type="HOGENOM" id="CLU_012070_0_0_0"/>
<keyword evidence="8" id="KW-0406">Ion transport</keyword>
<dbReference type="InterPro" id="IPR036942">
    <property type="entry name" value="Beta-barrel_TonB_sf"/>
</dbReference>
<dbReference type="Pfam" id="PF00593">
    <property type="entry name" value="TonB_dep_Rec_b-barrel"/>
    <property type="match status" value="1"/>
</dbReference>
<keyword evidence="3" id="KW-1134">Transmembrane beta strand</keyword>
<accession>H1XSN2</accession>
<dbReference type="GO" id="GO:0009279">
    <property type="term" value="C:cell outer membrane"/>
    <property type="evidence" value="ECO:0007669"/>
    <property type="project" value="UniProtKB-SubCell"/>
</dbReference>
<dbReference type="Proteomes" id="UP000183868">
    <property type="component" value="Chromosome"/>
</dbReference>
<comment type="subcellular location">
    <subcellularLocation>
        <location evidence="1">Cell outer membrane</location>
        <topology evidence="1">Multi-pass membrane protein</topology>
    </subcellularLocation>
</comment>